<evidence type="ECO:0000256" key="6">
    <source>
        <dbReference type="ARBA" id="ARBA00022801"/>
    </source>
</evidence>
<dbReference type="GO" id="GO:0036503">
    <property type="term" value="P:ERAD pathway"/>
    <property type="evidence" value="ECO:0000318"/>
    <property type="project" value="GO_Central"/>
</dbReference>
<keyword evidence="5" id="KW-0479">Metal-binding</keyword>
<dbReference type="InterPro" id="IPR012341">
    <property type="entry name" value="6hp_glycosidase-like_sf"/>
</dbReference>
<evidence type="ECO:0000256" key="11">
    <source>
        <dbReference type="SAM" id="MobiDB-lite"/>
    </source>
</evidence>
<evidence type="ECO:0000256" key="1">
    <source>
        <dbReference type="ARBA" id="ARBA00001913"/>
    </source>
</evidence>
<dbReference type="Proteomes" id="UP000008783">
    <property type="component" value="Unassembled WGS sequence"/>
</dbReference>
<dbReference type="GO" id="GO:0004571">
    <property type="term" value="F:mannosyl-oligosaccharide 1,2-alpha-mannosidase activity"/>
    <property type="evidence" value="ECO:0000318"/>
    <property type="project" value="GO_Central"/>
</dbReference>
<dbReference type="GO" id="GO:0016020">
    <property type="term" value="C:membrane"/>
    <property type="evidence" value="ECO:0000318"/>
    <property type="project" value="GO_Central"/>
</dbReference>
<dbReference type="PANTHER" id="PTHR11742">
    <property type="entry name" value="MANNOSYL-OLIGOSACCHARIDE ALPHA-1,2-MANNOSIDASE-RELATED"/>
    <property type="match status" value="1"/>
</dbReference>
<evidence type="ECO:0000256" key="7">
    <source>
        <dbReference type="ARBA" id="ARBA00022837"/>
    </source>
</evidence>
<dbReference type="OrthoDB" id="8118055at2759"/>
<evidence type="ECO:0000313" key="12">
    <source>
        <dbReference type="EMBL" id="EFP85253.1"/>
    </source>
</evidence>
<dbReference type="EMBL" id="DS178294">
    <property type="protein sequence ID" value="EFP85253.1"/>
    <property type="molecule type" value="Genomic_DNA"/>
</dbReference>
<dbReference type="RefSeq" id="XP_003329672.1">
    <property type="nucleotide sequence ID" value="XM_003329624.1"/>
</dbReference>
<dbReference type="InParanoid" id="E3KLQ4"/>
<keyword evidence="7" id="KW-0106">Calcium</keyword>
<dbReference type="Pfam" id="PF01532">
    <property type="entry name" value="Glyco_hydro_47"/>
    <property type="match status" value="1"/>
</dbReference>
<dbReference type="PANTHER" id="PTHR11742:SF55">
    <property type="entry name" value="ENDOPLASMIC RETICULUM MANNOSYL-OLIGOSACCHARIDE 1,2-ALPHA-MANNOSIDASE"/>
    <property type="match status" value="1"/>
</dbReference>
<dbReference type="SUPFAM" id="SSF48225">
    <property type="entry name" value="Seven-hairpin glycosidases"/>
    <property type="match status" value="1"/>
</dbReference>
<evidence type="ECO:0000256" key="10">
    <source>
        <dbReference type="ARBA" id="ARBA00048605"/>
    </source>
</evidence>
<sequence length="302" mass="34012">MSLKSGNTLFAFVASNPQATFRKVLPLSLTSALILYLHLTSHRPTIPHETAGGVAEPVKQSHNGTDGLDRVETTDLPQTGVEDLIQVGITDLNNTYTPEELMSLPILHQTLMDPFDPLNGLKPLRDSKSPCQSTSQNGALLIKQLSRNRFPPPDSIDSSRGSSPPPIPTWPPRTLLRDKEESLKTPIPKHKIAGLNASYVWEGKEKIQEGKLPKIQWLGFDKPDWETPTDRINRLECQAWVRRGFQHVWEGYKAKAWGHDELKPISGLFQDPFAGWGAPWLIVLFIPVPREPRKYWEFGEIH</sequence>
<evidence type="ECO:0000256" key="2">
    <source>
        <dbReference type="ARBA" id="ARBA00004922"/>
    </source>
</evidence>
<comment type="similarity">
    <text evidence="3">Belongs to the glycosyl hydrolase 47 family.</text>
</comment>
<comment type="cofactor">
    <cofactor evidence="1">
        <name>Ca(2+)</name>
        <dbReference type="ChEBI" id="CHEBI:29108"/>
    </cofactor>
</comment>
<evidence type="ECO:0000256" key="5">
    <source>
        <dbReference type="ARBA" id="ARBA00022723"/>
    </source>
</evidence>
<dbReference type="KEGG" id="pgr:PGTG_11422"/>
<comment type="catalytic activity">
    <reaction evidence="10">
        <text>N(4)-(alpha-D-Man-(1-&gt;2)-alpha-D-Man-(1-&gt;2)-alpha-D-Man-(1-&gt;3)-[alpha-D-Man-(1-&gt;2)-alpha-D-Man-(1-&gt;3)-[alpha-D-Man-(1-&gt;2)-alpha-D-Man-(1-&gt;6)]-alpha-D-Man-(1-&gt;6)]-beta-D-Man-(1-&gt;4)-beta-D-GlcNAc-(1-&gt;4)-beta-D-GlcNAc)-L-asparaginyl-[protein] (N-glucan mannose isomer 9A1,2,3B1,2,3) + 4 H2O = N(4)-(alpha-D-Man-(1-&gt;3)-[alpha-D-Man-(1-&gt;3)-[alpha-D-Man-(1-&gt;6)]-alpha-D-Man-(1-&gt;6)]-beta-D-Man-(1-&gt;4)-beta-D-GlcNAc-(1-&gt;4)-beta-D-GlcNAc)-L-asparaginyl-[protein] (N-glucan mannose isomer 5A1,2) + 4 beta-D-mannose</text>
        <dbReference type="Rhea" id="RHEA:56008"/>
        <dbReference type="Rhea" id="RHEA-COMP:14356"/>
        <dbReference type="Rhea" id="RHEA-COMP:14367"/>
        <dbReference type="ChEBI" id="CHEBI:15377"/>
        <dbReference type="ChEBI" id="CHEBI:28563"/>
        <dbReference type="ChEBI" id="CHEBI:59087"/>
        <dbReference type="ChEBI" id="CHEBI:139493"/>
        <dbReference type="EC" id="3.2.1.113"/>
    </reaction>
</comment>
<dbReference type="InterPro" id="IPR050749">
    <property type="entry name" value="Glycosyl_Hydrolase_47"/>
</dbReference>
<dbReference type="GO" id="GO:0005509">
    <property type="term" value="F:calcium ion binding"/>
    <property type="evidence" value="ECO:0007669"/>
    <property type="project" value="InterPro"/>
</dbReference>
<comment type="pathway">
    <text evidence="2">Protein modification; protein glycosylation.</text>
</comment>
<dbReference type="GO" id="GO:0005975">
    <property type="term" value="P:carbohydrate metabolic process"/>
    <property type="evidence" value="ECO:0007669"/>
    <property type="project" value="InterPro"/>
</dbReference>
<name>E3KLQ4_PUCGT</name>
<evidence type="ECO:0000256" key="3">
    <source>
        <dbReference type="ARBA" id="ARBA00007658"/>
    </source>
</evidence>
<proteinExistence type="inferred from homology"/>
<dbReference type="InterPro" id="IPR036026">
    <property type="entry name" value="Seven-hairpin_glycosidases"/>
</dbReference>
<organism evidence="12 13">
    <name type="scientific">Puccinia graminis f. sp. tritici (strain CRL 75-36-700-3 / race SCCL)</name>
    <name type="common">Black stem rust fungus</name>
    <dbReference type="NCBI Taxonomy" id="418459"/>
    <lineage>
        <taxon>Eukaryota</taxon>
        <taxon>Fungi</taxon>
        <taxon>Dikarya</taxon>
        <taxon>Basidiomycota</taxon>
        <taxon>Pucciniomycotina</taxon>
        <taxon>Pucciniomycetes</taxon>
        <taxon>Pucciniales</taxon>
        <taxon>Pucciniaceae</taxon>
        <taxon>Puccinia</taxon>
    </lineage>
</organism>
<evidence type="ECO:0000256" key="4">
    <source>
        <dbReference type="ARBA" id="ARBA00012238"/>
    </source>
</evidence>
<dbReference type="GeneID" id="10527242"/>
<reference key="1">
    <citation type="submission" date="2007-01" db="EMBL/GenBank/DDBJ databases">
        <title>The Genome Sequence of Puccinia graminis f. sp. tritici Strain CRL 75-36-700-3.</title>
        <authorList>
            <consortium name="The Broad Institute Genome Sequencing Platform"/>
            <person name="Birren B."/>
            <person name="Lander E."/>
            <person name="Galagan J."/>
            <person name="Nusbaum C."/>
            <person name="Devon K."/>
            <person name="Cuomo C."/>
            <person name="Jaffe D."/>
            <person name="Butler J."/>
            <person name="Alvarez P."/>
            <person name="Gnerre S."/>
            <person name="Grabherr M."/>
            <person name="Mauceli E."/>
            <person name="Brockman W."/>
            <person name="Young S."/>
            <person name="LaButti K."/>
            <person name="Sykes S."/>
            <person name="DeCaprio D."/>
            <person name="Crawford M."/>
            <person name="Koehrsen M."/>
            <person name="Engels R."/>
            <person name="Montgomery P."/>
            <person name="Pearson M."/>
            <person name="Howarth C."/>
            <person name="Larson L."/>
            <person name="White J."/>
            <person name="Zeng Q."/>
            <person name="Kodira C."/>
            <person name="Yandava C."/>
            <person name="Alvarado L."/>
            <person name="O'Leary S."/>
            <person name="Szabo L."/>
            <person name="Dean R."/>
            <person name="Schein J."/>
        </authorList>
    </citation>
    <scope>NUCLEOTIDE SEQUENCE</scope>
    <source>
        <strain>CRL 75-36-700-3</strain>
    </source>
</reference>
<dbReference type="VEuPathDB" id="FungiDB:PGTG_11422"/>
<evidence type="ECO:0000256" key="8">
    <source>
        <dbReference type="ARBA" id="ARBA00023157"/>
    </source>
</evidence>
<keyword evidence="13" id="KW-1185">Reference proteome</keyword>
<dbReference type="HOGENOM" id="CLU_994445_0_0_1"/>
<keyword evidence="8" id="KW-1015">Disulfide bond</keyword>
<reference evidence="13" key="2">
    <citation type="journal article" date="2011" name="Proc. Natl. Acad. Sci. U.S.A.">
        <title>Obligate biotrophy features unraveled by the genomic analysis of rust fungi.</title>
        <authorList>
            <person name="Duplessis S."/>
            <person name="Cuomo C.A."/>
            <person name="Lin Y.-C."/>
            <person name="Aerts A."/>
            <person name="Tisserant E."/>
            <person name="Veneault-Fourrey C."/>
            <person name="Joly D.L."/>
            <person name="Hacquard S."/>
            <person name="Amselem J."/>
            <person name="Cantarel B.L."/>
            <person name="Chiu R."/>
            <person name="Coutinho P.M."/>
            <person name="Feau N."/>
            <person name="Field M."/>
            <person name="Frey P."/>
            <person name="Gelhaye E."/>
            <person name="Goldberg J."/>
            <person name="Grabherr M.G."/>
            <person name="Kodira C.D."/>
            <person name="Kohler A."/>
            <person name="Kuees U."/>
            <person name="Lindquist E.A."/>
            <person name="Lucas S.M."/>
            <person name="Mago R."/>
            <person name="Mauceli E."/>
            <person name="Morin E."/>
            <person name="Murat C."/>
            <person name="Pangilinan J.L."/>
            <person name="Park R."/>
            <person name="Pearson M."/>
            <person name="Quesneville H."/>
            <person name="Rouhier N."/>
            <person name="Sakthikumar S."/>
            <person name="Salamov A.A."/>
            <person name="Schmutz J."/>
            <person name="Selles B."/>
            <person name="Shapiro H."/>
            <person name="Tanguay P."/>
            <person name="Tuskan G.A."/>
            <person name="Henrissat B."/>
            <person name="Van de Peer Y."/>
            <person name="Rouze P."/>
            <person name="Ellis J.G."/>
            <person name="Dodds P.N."/>
            <person name="Schein J.E."/>
            <person name="Zhong S."/>
            <person name="Hamelin R.C."/>
            <person name="Grigoriev I.V."/>
            <person name="Szabo L.J."/>
            <person name="Martin F."/>
        </authorList>
    </citation>
    <scope>NUCLEOTIDE SEQUENCE [LARGE SCALE GENOMIC DNA]</scope>
    <source>
        <strain evidence="13">CRL 75-36-700-3 / race SCCL</strain>
    </source>
</reference>
<gene>
    <name evidence="12" type="ORF">PGTG_11422</name>
</gene>
<dbReference type="eggNOG" id="KOG2431">
    <property type="taxonomic scope" value="Eukaryota"/>
</dbReference>
<feature type="region of interest" description="Disordered" evidence="11">
    <location>
        <begin position="148"/>
        <end position="177"/>
    </location>
</feature>
<dbReference type="GO" id="GO:0005783">
    <property type="term" value="C:endoplasmic reticulum"/>
    <property type="evidence" value="ECO:0000318"/>
    <property type="project" value="GO_Central"/>
</dbReference>
<comment type="catalytic activity">
    <reaction evidence="9">
        <text>N(4)-(alpha-D-Man-(1-&gt;2)-alpha-D-Man-(1-&gt;2)-alpha-D-Man-(1-&gt;3)-[alpha-D-Man-(1-&gt;3)-[alpha-D-Man-(1-&gt;2)-alpha-D-Man-(1-&gt;6)]-alpha-D-Man-(1-&gt;6)]-beta-D-Man-(1-&gt;4)-beta-D-GlcNAc-(1-&gt;4)-beta-D-GlcNAc)-L-asparaginyl-[protein] (N-glucan mannose isomer 8A1,2,3B1,3) + 3 H2O = N(4)-(alpha-D-Man-(1-&gt;3)-[alpha-D-Man-(1-&gt;3)-[alpha-D-Man-(1-&gt;6)]-alpha-D-Man-(1-&gt;6)]-beta-D-Man-(1-&gt;4)-beta-D-GlcNAc-(1-&gt;4)-beta-D-GlcNAc)-L-asparaginyl-[protein] (N-glucan mannose isomer 5A1,2) + 3 beta-D-mannose</text>
        <dbReference type="Rhea" id="RHEA:56028"/>
        <dbReference type="Rhea" id="RHEA-COMP:14358"/>
        <dbReference type="Rhea" id="RHEA-COMP:14367"/>
        <dbReference type="ChEBI" id="CHEBI:15377"/>
        <dbReference type="ChEBI" id="CHEBI:28563"/>
        <dbReference type="ChEBI" id="CHEBI:59087"/>
        <dbReference type="ChEBI" id="CHEBI:60628"/>
        <dbReference type="EC" id="3.2.1.113"/>
    </reaction>
</comment>
<protein>
    <recommendedName>
        <fullName evidence="4">mannosyl-oligosaccharide 1,2-alpha-mannosidase</fullName>
        <ecNumber evidence="4">3.2.1.113</ecNumber>
    </recommendedName>
</protein>
<dbReference type="AlphaFoldDB" id="E3KLQ4"/>
<keyword evidence="6" id="KW-0378">Hydrolase</keyword>
<evidence type="ECO:0000256" key="9">
    <source>
        <dbReference type="ARBA" id="ARBA00047669"/>
    </source>
</evidence>
<accession>E3KLQ4</accession>
<dbReference type="Gene3D" id="1.50.10.10">
    <property type="match status" value="1"/>
</dbReference>
<evidence type="ECO:0000313" key="13">
    <source>
        <dbReference type="Proteomes" id="UP000008783"/>
    </source>
</evidence>
<dbReference type="EC" id="3.2.1.113" evidence="4"/>
<dbReference type="InterPro" id="IPR001382">
    <property type="entry name" value="Glyco_hydro_47"/>
</dbReference>